<organism evidence="1 2">
    <name type="scientific">Corynebacterium matruchotii</name>
    <dbReference type="NCBI Taxonomy" id="43768"/>
    <lineage>
        <taxon>Bacteria</taxon>
        <taxon>Bacillati</taxon>
        <taxon>Actinomycetota</taxon>
        <taxon>Actinomycetes</taxon>
        <taxon>Mycobacteriales</taxon>
        <taxon>Corynebacteriaceae</taxon>
        <taxon>Corynebacterium</taxon>
    </lineage>
</organism>
<dbReference type="EMBL" id="UARK01000033">
    <property type="protein sequence ID" value="SPW33203.1"/>
    <property type="molecule type" value="Genomic_DNA"/>
</dbReference>
<dbReference type="GeneID" id="84575045"/>
<proteinExistence type="predicted"/>
<dbReference type="RefSeq" id="WP_005527246.1">
    <property type="nucleotide sequence ID" value="NZ_CP050134.2"/>
</dbReference>
<reference evidence="1 2" key="1">
    <citation type="submission" date="2018-06" db="EMBL/GenBank/DDBJ databases">
        <authorList>
            <consortium name="Pathogen Informatics"/>
            <person name="Doyle S."/>
        </authorList>
    </citation>
    <scope>NUCLEOTIDE SEQUENCE [LARGE SCALE GENOMIC DNA]</scope>
    <source>
        <strain evidence="1 2">NCTC10254</strain>
    </source>
</reference>
<accession>A0A6H9XTG0</accession>
<evidence type="ECO:0000313" key="1">
    <source>
        <dbReference type="EMBL" id="SPW33203.1"/>
    </source>
</evidence>
<dbReference type="AlphaFoldDB" id="A0A6H9XTG0"/>
<gene>
    <name evidence="1" type="ORF">NCTC10254_02348</name>
</gene>
<sequence length="683" mass="76091">MITPAMLRRGIIPQTHTTTDGVTAAQAHTALAELLTVGFIADPQELQQLSLEELVNLITQAGTTIGANRTWQPMFPGFPEQVATMPDIELFLTQIYHYLTYGRWRPDIEKTFERTKLVHTDWTQNFRRLTLVELTPQLVQDEWAKAVALSPADREFLHDVIAELGINVPELMATTGFTSGDNFAVALCEIPHPHERLDTGLALARTATDVLRTVLAAYCKEPDRAVDLLSSAEFRLDMRSIPRPQRRSILRALARFTDNTNLDMVMRHKKLWRRALRPVHPFELPQAAEVHTHLTIIFGKTAHRTFNSQVEAALLRNDVPAAVRLLATNPGNLLRRVDHLMRLSRSKKPSADALLSALAEAAPKARLTTLISCYNGISNRDAPLKVFRIRGRNVLKETNNPPVESWLKSAVLDTLRAAMRQRLRAAPAPTGPVPVGSTVPVELVRREASTSKLALARGQRLPLGDGSIMRLFVHWYGHDVDLGVCFADALLMEQLGYLDYTNLSSNRLKNSVLHSGDITYAPLPDGACEFVDIKDTIWQELPTVRYAIPQLISFSGDKFDDIDNVAGIMVRSQAMAGEIFEPRTVETAMNVHVKSTSAIPFIVDLVDRELIWLDTSLGSRMGRFNTGRSNGVQFIRAELETLNHMLTNGQLLALWAAAHDAETTPDIGDEPTNHDQVAKLLAF</sequence>
<evidence type="ECO:0000313" key="2">
    <source>
        <dbReference type="Proteomes" id="UP000249886"/>
    </source>
</evidence>
<comment type="caution">
    <text evidence="1">The sequence shown here is derived from an EMBL/GenBank/DDBJ whole genome shotgun (WGS) entry which is preliminary data.</text>
</comment>
<evidence type="ECO:0008006" key="3">
    <source>
        <dbReference type="Google" id="ProtNLM"/>
    </source>
</evidence>
<dbReference type="Proteomes" id="UP000249886">
    <property type="component" value="Unassembled WGS sequence"/>
</dbReference>
<protein>
    <recommendedName>
        <fullName evidence="3">TerD family protein</fullName>
    </recommendedName>
</protein>
<name>A0A6H9XTG0_9CORY</name>